<feature type="transmembrane region" description="Helical" evidence="4">
    <location>
        <begin position="372"/>
        <end position="391"/>
    </location>
</feature>
<feature type="transmembrane region" description="Helical" evidence="4">
    <location>
        <begin position="319"/>
        <end position="337"/>
    </location>
</feature>
<keyword evidence="4" id="KW-0812">Transmembrane</keyword>
<organism evidence="6 7">
    <name type="scientific">Talaromyces pinophilus</name>
    <name type="common">Penicillium pinophilum</name>
    <dbReference type="NCBI Taxonomy" id="128442"/>
    <lineage>
        <taxon>Eukaryota</taxon>
        <taxon>Fungi</taxon>
        <taxon>Dikarya</taxon>
        <taxon>Ascomycota</taxon>
        <taxon>Pezizomycotina</taxon>
        <taxon>Eurotiomycetes</taxon>
        <taxon>Eurotiomycetidae</taxon>
        <taxon>Eurotiales</taxon>
        <taxon>Trichocomaceae</taxon>
        <taxon>Talaromyces</taxon>
        <taxon>Talaromyces sect. Talaromyces</taxon>
    </lineage>
</organism>
<dbReference type="SUPFAM" id="SSF103473">
    <property type="entry name" value="MFS general substrate transporter"/>
    <property type="match status" value="1"/>
</dbReference>
<evidence type="ECO:0000256" key="1">
    <source>
        <dbReference type="ARBA" id="ARBA00004141"/>
    </source>
</evidence>
<feature type="transmembrane region" description="Helical" evidence="4">
    <location>
        <begin position="288"/>
        <end position="307"/>
    </location>
</feature>
<evidence type="ECO:0000259" key="5">
    <source>
        <dbReference type="PROSITE" id="PS50850"/>
    </source>
</evidence>
<reference evidence="7" key="1">
    <citation type="journal article" date="2015" name="Genome Announc.">
        <title>Draft genome sequence of Talaromyces cellulolyticus strain Y-94, a source of lignocellulosic biomass-degrading enzymes.</title>
        <authorList>
            <person name="Fujii T."/>
            <person name="Koike H."/>
            <person name="Sawayama S."/>
            <person name="Yano S."/>
            <person name="Inoue H."/>
        </authorList>
    </citation>
    <scope>NUCLEOTIDE SEQUENCE [LARGE SCALE GENOMIC DNA]</scope>
    <source>
        <strain evidence="7">Y-94</strain>
    </source>
</reference>
<dbReference type="InterPro" id="IPR020846">
    <property type="entry name" value="MFS_dom"/>
</dbReference>
<evidence type="ECO:0000313" key="7">
    <source>
        <dbReference type="Proteomes" id="UP000053095"/>
    </source>
</evidence>
<dbReference type="InterPro" id="IPR036259">
    <property type="entry name" value="MFS_trans_sf"/>
</dbReference>
<dbReference type="AlphaFoldDB" id="A0A0B8N1S2"/>
<evidence type="ECO:0000313" key="6">
    <source>
        <dbReference type="EMBL" id="GAM42182.1"/>
    </source>
</evidence>
<sequence>MEDNKTKDVSDALPPSEISSEDETQLTVPASKEFTTRSCLTLLGCAGAAFCSVGFINAFGVFQAYYSETLLSNMSNSDIGWIGAINNFLLFAGSLVTGRILDMFGAVVMLWLGSITTVFSIMMISICKEYWQFILAQGVLLGIGNTLLVCPAIALVGQSFKTKLALALGVTIAGSSLGGVIWPVVVHALIQEPNIGFGWTLRIAGFIMIPILVFSCIFSRPPLKSKKNIQDSTDNGAKPSRPAWDWSILTRKQTLLTACGFFLIYFGMFMPFFYTTEYALAQGFSSNLSFYTVSIINGASLFGRIIPGMVADKYGRFNLCIAMTTFSGIIALCWTTVTSVGGIVIFSLAYGFNSGGILSLQQACAAQIAGPTTIGTVVGFVMASTSFSALASTPIGGALIEKYGYLSLSIYTGVSLLLGGAVLLVSKLTQKRQLFAII</sequence>
<dbReference type="PANTHER" id="PTHR11360:SF250">
    <property type="entry name" value="MFS-TYPE TRANSPORTER AFUA_1G00970"/>
    <property type="match status" value="1"/>
</dbReference>
<feature type="transmembrane region" description="Helical" evidence="4">
    <location>
        <begin position="103"/>
        <end position="124"/>
    </location>
</feature>
<feature type="compositionally biased region" description="Basic and acidic residues" evidence="3">
    <location>
        <begin position="1"/>
        <end position="10"/>
    </location>
</feature>
<evidence type="ECO:0000256" key="2">
    <source>
        <dbReference type="ARBA" id="ARBA00006727"/>
    </source>
</evidence>
<feature type="domain" description="Major facilitator superfamily (MFS) profile" evidence="5">
    <location>
        <begin position="40"/>
        <end position="430"/>
    </location>
</feature>
<dbReference type="InterPro" id="IPR011701">
    <property type="entry name" value="MFS"/>
</dbReference>
<keyword evidence="4" id="KW-1133">Transmembrane helix</keyword>
<proteinExistence type="inferred from homology"/>
<feature type="transmembrane region" description="Helical" evidence="4">
    <location>
        <begin position="79"/>
        <end position="96"/>
    </location>
</feature>
<feature type="region of interest" description="Disordered" evidence="3">
    <location>
        <begin position="1"/>
        <end position="25"/>
    </location>
</feature>
<dbReference type="Gene3D" id="1.20.1250.20">
    <property type="entry name" value="MFS general substrate transporter like domains"/>
    <property type="match status" value="1"/>
</dbReference>
<dbReference type="GO" id="GO:0016020">
    <property type="term" value="C:membrane"/>
    <property type="evidence" value="ECO:0007669"/>
    <property type="project" value="UniProtKB-SubCell"/>
</dbReference>
<keyword evidence="7" id="KW-1185">Reference proteome</keyword>
<name>A0A0B8N1S2_TALPI</name>
<evidence type="ECO:0000256" key="4">
    <source>
        <dbReference type="SAM" id="Phobius"/>
    </source>
</evidence>
<feature type="transmembrane region" description="Helical" evidence="4">
    <location>
        <begin position="39"/>
        <end position="59"/>
    </location>
</feature>
<dbReference type="GO" id="GO:0022857">
    <property type="term" value="F:transmembrane transporter activity"/>
    <property type="evidence" value="ECO:0007669"/>
    <property type="project" value="InterPro"/>
</dbReference>
<dbReference type="InterPro" id="IPR050327">
    <property type="entry name" value="Proton-linked_MCT"/>
</dbReference>
<gene>
    <name evidence="6" type="ORF">TCE0_043r15919</name>
</gene>
<dbReference type="Pfam" id="PF07690">
    <property type="entry name" value="MFS_1"/>
    <property type="match status" value="1"/>
</dbReference>
<accession>A0A0B8N1S2</accession>
<feature type="transmembrane region" description="Helical" evidence="4">
    <location>
        <begin position="164"/>
        <end position="190"/>
    </location>
</feature>
<feature type="transmembrane region" description="Helical" evidence="4">
    <location>
        <begin position="196"/>
        <end position="218"/>
    </location>
</feature>
<keyword evidence="4" id="KW-0472">Membrane</keyword>
<comment type="subcellular location">
    <subcellularLocation>
        <location evidence="1">Membrane</location>
        <topology evidence="1">Multi-pass membrane protein</topology>
    </subcellularLocation>
</comment>
<feature type="transmembrane region" description="Helical" evidence="4">
    <location>
        <begin position="130"/>
        <end position="157"/>
    </location>
</feature>
<dbReference type="EMBL" id="DF933839">
    <property type="protein sequence ID" value="GAM42182.1"/>
    <property type="molecule type" value="Genomic_DNA"/>
</dbReference>
<evidence type="ECO:0000256" key="3">
    <source>
        <dbReference type="SAM" id="MobiDB-lite"/>
    </source>
</evidence>
<feature type="transmembrane region" description="Helical" evidence="4">
    <location>
        <begin position="255"/>
        <end position="276"/>
    </location>
</feature>
<feature type="transmembrane region" description="Helical" evidence="4">
    <location>
        <begin position="403"/>
        <end position="425"/>
    </location>
</feature>
<dbReference type="PROSITE" id="PS50850">
    <property type="entry name" value="MFS"/>
    <property type="match status" value="1"/>
</dbReference>
<protein>
    <submittedName>
        <fullName evidence="6">MFS monocarboxylate transporter</fullName>
    </submittedName>
</protein>
<dbReference type="Proteomes" id="UP000053095">
    <property type="component" value="Unassembled WGS sequence"/>
</dbReference>
<comment type="similarity">
    <text evidence="2">Belongs to the major facilitator superfamily. Monocarboxylate porter (TC 2.A.1.13) family.</text>
</comment>
<dbReference type="PANTHER" id="PTHR11360">
    <property type="entry name" value="MONOCARBOXYLATE TRANSPORTER"/>
    <property type="match status" value="1"/>
</dbReference>